<dbReference type="AlphaFoldDB" id="A0A1M6A1A0"/>
<dbReference type="OrthoDB" id="1443827at2"/>
<dbReference type="RefSeq" id="WP_073146974.1">
    <property type="nucleotide sequence ID" value="NZ_FQYY01000001.1"/>
</dbReference>
<protein>
    <submittedName>
        <fullName evidence="1">Uncharacterized protein</fullName>
    </submittedName>
</protein>
<dbReference type="Proteomes" id="UP000184225">
    <property type="component" value="Unassembled WGS sequence"/>
</dbReference>
<sequence>MNESEIVKYFNIVLLSEKDDKFFNIYECLVPKHLKYETKDEKEYFNELSEKIADFLKSRKYFN</sequence>
<accession>A0A1M6A1A0</accession>
<evidence type="ECO:0000313" key="2">
    <source>
        <dbReference type="Proteomes" id="UP000184225"/>
    </source>
</evidence>
<keyword evidence="2" id="KW-1185">Reference proteome</keyword>
<organism evidence="1 2">
    <name type="scientific">Mesonia phycicola</name>
    <dbReference type="NCBI Taxonomy" id="579105"/>
    <lineage>
        <taxon>Bacteria</taxon>
        <taxon>Pseudomonadati</taxon>
        <taxon>Bacteroidota</taxon>
        <taxon>Flavobacteriia</taxon>
        <taxon>Flavobacteriales</taxon>
        <taxon>Flavobacteriaceae</taxon>
        <taxon>Mesonia</taxon>
    </lineage>
</organism>
<name>A0A1M6A1A0_9FLAO</name>
<evidence type="ECO:0000313" key="1">
    <source>
        <dbReference type="EMBL" id="SHI30277.1"/>
    </source>
</evidence>
<dbReference type="EMBL" id="FQYY01000001">
    <property type="protein sequence ID" value="SHI30277.1"/>
    <property type="molecule type" value="Genomic_DNA"/>
</dbReference>
<reference evidence="1 2" key="1">
    <citation type="submission" date="2016-11" db="EMBL/GenBank/DDBJ databases">
        <authorList>
            <person name="Jaros S."/>
            <person name="Januszkiewicz K."/>
            <person name="Wedrychowicz H."/>
        </authorList>
    </citation>
    <scope>NUCLEOTIDE SEQUENCE [LARGE SCALE GENOMIC DNA]</scope>
    <source>
        <strain evidence="1 2">DSM 21425</strain>
    </source>
</reference>
<proteinExistence type="predicted"/>
<gene>
    <name evidence="1" type="ORF">SAMN04488096_1014</name>
</gene>